<dbReference type="Pfam" id="PF24251">
    <property type="entry name" value="DUF7453"/>
    <property type="match status" value="2"/>
</dbReference>
<gene>
    <name evidence="1" type="ORF">PLANPX_4364</name>
</gene>
<reference evidence="2" key="1">
    <citation type="submission" date="2019-10" db="EMBL/GenBank/DDBJ databases">
        <title>Lacipirellula parvula gen. nov., sp. nov., representing a lineage of planctomycetes widespread in freshwater anoxic habitats, and description of the family Lacipirellulaceae.</title>
        <authorList>
            <person name="Dedysh S.N."/>
            <person name="Kulichevskaya I.S."/>
            <person name="Beletsky A.V."/>
            <person name="Rakitin A.L."/>
            <person name="Mardanov A.V."/>
            <person name="Ivanova A.A."/>
            <person name="Saltykova V.X."/>
            <person name="Rijpstra W.I.C."/>
            <person name="Sinninghe Damste J.S."/>
            <person name="Ravin N.V."/>
        </authorList>
    </citation>
    <scope>NUCLEOTIDE SEQUENCE [LARGE SCALE GENOMIC DNA]</scope>
    <source>
        <strain evidence="2">PX69</strain>
    </source>
</reference>
<protein>
    <submittedName>
        <fullName evidence="1">Uncharacterized protein</fullName>
    </submittedName>
</protein>
<dbReference type="RefSeq" id="WP_152100265.1">
    <property type="nucleotide sequence ID" value="NZ_AP021861.1"/>
</dbReference>
<dbReference type="Proteomes" id="UP000326837">
    <property type="component" value="Chromosome"/>
</dbReference>
<sequence length="654" mass="65888">MSPRLLRSMVLRRLFSSPRSLSRKAATIALAVLAFACGVESALGEQQIIAMSGDLQPGGSGAMLAGVSAPTLNDSGQVLLQARLLEGVAGVQPNNDAALWVIDGGTRRLLVRKGAGNLGDGSSISAFGAASIADDGDVVFRGATDGGKQGLWRVSANGSMTTAAITATTGVVPGPQLQSAQFDTFGFLLLHSSSDILVYNARLKRSLGGVDTSSSRGVWRDAHGAKEMLLREGTSTIPQTDGGQLLVPSVEGVNRVGQTVFLGTMLPRTGGVTPDDSLALWRAGGATGDVLVARTGSGNVAGVPGASFRGLSDSRINSAGKLAYSGELLLQGTVTSANDRGIWTFNGVNQLVARTGNAAPGVPQSEFDALGAPVLSDSGPTLFSGTLRTGVGGVTPTTSRGIWAVDETRGALIARSGVGGVPGASATKFAEFGALASNNDGLAAFAATLENGAGGVGDENNQGLWMMDATGDGRIIARTGDVMAGRTITALEFVGGAGGGDGRQRALNDHGQLAYKATFVGGDEAAVLYTPNLSWRSSTGGQWDAAANWTLGIAPSSVHRIDLVGAQATTVVGPSGSVTIRELTLGGGAGQMTLELPESGVLTVTDGVHLAANGRLAGKGTLVGQVISAGATSPGLSTGILAIDGGYVQQPLGS</sequence>
<proteinExistence type="predicted"/>
<accession>A0A5K7XFI0</accession>
<dbReference type="NCBIfam" id="TIGR05002">
    <property type="entry name" value="NxxGxxAF_repeat"/>
    <property type="match status" value="5"/>
</dbReference>
<dbReference type="InterPro" id="IPR055876">
    <property type="entry name" value="DUF7453"/>
</dbReference>
<keyword evidence="2" id="KW-1185">Reference proteome</keyword>
<evidence type="ECO:0000313" key="1">
    <source>
        <dbReference type="EMBL" id="BBO34752.1"/>
    </source>
</evidence>
<organism evidence="1 2">
    <name type="scientific">Lacipirellula parvula</name>
    <dbReference type="NCBI Taxonomy" id="2650471"/>
    <lineage>
        <taxon>Bacteria</taxon>
        <taxon>Pseudomonadati</taxon>
        <taxon>Planctomycetota</taxon>
        <taxon>Planctomycetia</taxon>
        <taxon>Pirellulales</taxon>
        <taxon>Lacipirellulaceae</taxon>
        <taxon>Lacipirellula</taxon>
    </lineage>
</organism>
<evidence type="ECO:0000313" key="2">
    <source>
        <dbReference type="Proteomes" id="UP000326837"/>
    </source>
</evidence>
<dbReference type="KEGG" id="lpav:PLANPX_4364"/>
<name>A0A5K7XFI0_9BACT</name>
<dbReference type="AlphaFoldDB" id="A0A5K7XFI0"/>
<dbReference type="EMBL" id="AP021861">
    <property type="protein sequence ID" value="BBO34752.1"/>
    <property type="molecule type" value="Genomic_DNA"/>
</dbReference>